<dbReference type="AlphaFoldDB" id="A0A4R2K1T4"/>
<protein>
    <submittedName>
        <fullName evidence="1">Uncharacterized protein</fullName>
    </submittedName>
</protein>
<reference evidence="1 2" key="1">
    <citation type="submission" date="2019-03" db="EMBL/GenBank/DDBJ databases">
        <title>Genomic Encyclopedia of Type Strains, Phase IV (KMG-IV): sequencing the most valuable type-strain genomes for metagenomic binning, comparative biology and taxonomic classification.</title>
        <authorList>
            <person name="Goeker M."/>
        </authorList>
    </citation>
    <scope>NUCLEOTIDE SEQUENCE [LARGE SCALE GENOMIC DNA]</scope>
    <source>
        <strain evidence="1 2">DSM 13054</strain>
    </source>
</reference>
<comment type="caution">
    <text evidence="1">The sequence shown here is derived from an EMBL/GenBank/DDBJ whole genome shotgun (WGS) entry which is preliminary data.</text>
</comment>
<dbReference type="Proteomes" id="UP000294886">
    <property type="component" value="Unassembled WGS sequence"/>
</dbReference>
<gene>
    <name evidence="1" type="ORF">EV203_11010</name>
</gene>
<proteinExistence type="predicted"/>
<name>A0A4R2K1T4_9THEO</name>
<evidence type="ECO:0000313" key="2">
    <source>
        <dbReference type="Proteomes" id="UP000294886"/>
    </source>
</evidence>
<organism evidence="1 2">
    <name type="scientific">Caldanaerobacter subterraneus</name>
    <dbReference type="NCBI Taxonomy" id="911092"/>
    <lineage>
        <taxon>Bacteria</taxon>
        <taxon>Bacillati</taxon>
        <taxon>Bacillota</taxon>
        <taxon>Clostridia</taxon>
        <taxon>Thermoanaerobacterales</taxon>
        <taxon>Thermoanaerobacteraceae</taxon>
        <taxon>Caldanaerobacter</taxon>
    </lineage>
</organism>
<sequence>MPLVVLNSGDLQKKIHKNKELIEAFHMSVEEDWVKGEYLFLLTDIEGDLLDVKCSTKEKKCIKNSGFEPGVSFREESCGTNAISMAMRLKRVVYVRPKEHYCDITLLLTDLFQSRQRRRFILSQF</sequence>
<dbReference type="EMBL" id="SLWU01000010">
    <property type="protein sequence ID" value="TCO66314.1"/>
    <property type="molecule type" value="Genomic_DNA"/>
</dbReference>
<evidence type="ECO:0000313" key="1">
    <source>
        <dbReference type="EMBL" id="TCO66314.1"/>
    </source>
</evidence>
<accession>A0A4R2K1T4</accession>
<dbReference type="InterPro" id="IPR029016">
    <property type="entry name" value="GAF-like_dom_sf"/>
</dbReference>
<dbReference type="Gene3D" id="3.30.450.40">
    <property type="match status" value="1"/>
</dbReference>